<organism evidence="1 2">
    <name type="scientific">Reinekea forsetii</name>
    <dbReference type="NCBI Taxonomy" id="1336806"/>
    <lineage>
        <taxon>Bacteria</taxon>
        <taxon>Pseudomonadati</taxon>
        <taxon>Pseudomonadota</taxon>
        <taxon>Gammaproteobacteria</taxon>
        <taxon>Oceanospirillales</taxon>
        <taxon>Saccharospirillaceae</taxon>
        <taxon>Reinekea</taxon>
    </lineage>
</organism>
<evidence type="ECO:0000313" key="1">
    <source>
        <dbReference type="EMBL" id="ATX75272.1"/>
    </source>
</evidence>
<dbReference type="InterPro" id="IPR014984">
    <property type="entry name" value="HopJ"/>
</dbReference>
<evidence type="ECO:0000313" key="2">
    <source>
        <dbReference type="Proteomes" id="UP000229757"/>
    </source>
</evidence>
<dbReference type="InterPro" id="IPR038604">
    <property type="entry name" value="HopJ_sf"/>
</dbReference>
<dbReference type="AlphaFoldDB" id="A0A2K8KK91"/>
<proteinExistence type="predicted"/>
<dbReference type="EMBL" id="CP011797">
    <property type="protein sequence ID" value="ATX75272.1"/>
    <property type="molecule type" value="Genomic_DNA"/>
</dbReference>
<protein>
    <submittedName>
        <fullName evidence="1">Type III effector HopPmaJ</fullName>
    </submittedName>
</protein>
<dbReference type="Proteomes" id="UP000229757">
    <property type="component" value="Chromosome"/>
</dbReference>
<keyword evidence="2" id="KW-1185">Reference proteome</keyword>
<name>A0A2K8KK91_9GAMM</name>
<dbReference type="Gene3D" id="3.20.160.10">
    <property type="entry name" value="vpa0580 domain like"/>
    <property type="match status" value="1"/>
</dbReference>
<sequence>MIGPNRPIDHRNIIMNNLQTLLAAVYDQPDRLVFTEVLAAIDTEFDFTATAFSNGELRNSALENQGSCRVLSFAHQAGLSEIHTLSLFAEHYRSVLSDPQGDNHANIRQFMQRGWRGVSFAQTPLVKRAANTD</sequence>
<gene>
    <name evidence="1" type="ORF">REIFOR_00094</name>
</gene>
<accession>A0A2K8KK91</accession>
<reference evidence="1 2" key="1">
    <citation type="journal article" date="2017" name="Environ. Microbiol.">
        <title>Genomic and physiological analyses of 'Reinekea forsetii' reveal a versatile opportunistic lifestyle during spring algae blooms.</title>
        <authorList>
            <person name="Avci B."/>
            <person name="Hahnke R.L."/>
            <person name="Chafee M."/>
            <person name="Fischer T."/>
            <person name="Gruber-Vodicka H."/>
            <person name="Tegetmeyer H.E."/>
            <person name="Harder J."/>
            <person name="Fuchs B.M."/>
            <person name="Amann R.I."/>
            <person name="Teeling H."/>
        </authorList>
    </citation>
    <scope>NUCLEOTIDE SEQUENCE [LARGE SCALE GENOMIC DNA]</scope>
    <source>
        <strain evidence="1 2">Hel1_31_D35</strain>
    </source>
</reference>
<dbReference type="KEGG" id="rfo:REIFOR_00094"/>
<dbReference type="Pfam" id="PF08888">
    <property type="entry name" value="HopJ"/>
    <property type="match status" value="1"/>
</dbReference>